<dbReference type="AlphaFoldDB" id="G9ZIX6"/>
<protein>
    <submittedName>
        <fullName evidence="1">Uncharacterized protein</fullName>
    </submittedName>
</protein>
<dbReference type="EMBL" id="AGCM01000174">
    <property type="protein sequence ID" value="EHM50692.1"/>
    <property type="molecule type" value="Genomic_DNA"/>
</dbReference>
<dbReference type="RefSeq" id="WP_006986729.1">
    <property type="nucleotide sequence ID" value="NZ_JH417965.1"/>
</dbReference>
<dbReference type="Proteomes" id="UP000004750">
    <property type="component" value="Unassembled WGS sequence"/>
</dbReference>
<dbReference type="STRING" id="797473.HMPREF9080_02743"/>
<organism evidence="1 2">
    <name type="scientific">Cardiobacterium valvarum F0432</name>
    <dbReference type="NCBI Taxonomy" id="797473"/>
    <lineage>
        <taxon>Bacteria</taxon>
        <taxon>Pseudomonadati</taxon>
        <taxon>Pseudomonadota</taxon>
        <taxon>Gammaproteobacteria</taxon>
        <taxon>Cardiobacteriales</taxon>
        <taxon>Cardiobacteriaceae</taxon>
        <taxon>Cardiobacterium</taxon>
    </lineage>
</organism>
<sequence length="236" mass="25372">MIFMKPYIAKNYKNILGCGIINPQTLLLSYRIYCKFCSSFVIRRLPLSVIFLCLKNSLRLPASEFKTYAVLRRMAECPAVDSLSREAEAVGLDLPLPLSAQGEAVGLTMPLLLAGLCVLRLQGYVLLQGGIGSVEALLAQGDAQSIELVDQLLPVSDICRRDGAFADFVRDCANLQADGLSQYGAGYGTEAATVLSRARDCARRILALSYVSTLPLAAVASGAVRSRPTRYATGAS</sequence>
<name>G9ZIX6_9GAMM</name>
<reference evidence="1 2" key="1">
    <citation type="submission" date="2011-08" db="EMBL/GenBank/DDBJ databases">
        <authorList>
            <person name="Weinstock G."/>
            <person name="Sodergren E."/>
            <person name="Clifton S."/>
            <person name="Fulton L."/>
            <person name="Fulton B."/>
            <person name="Courtney L."/>
            <person name="Fronick C."/>
            <person name="Harrison M."/>
            <person name="Strong C."/>
            <person name="Farmer C."/>
            <person name="Delahaunty K."/>
            <person name="Markovic C."/>
            <person name="Hall O."/>
            <person name="Minx P."/>
            <person name="Tomlinson C."/>
            <person name="Mitreva M."/>
            <person name="Hou S."/>
            <person name="Chen J."/>
            <person name="Wollam A."/>
            <person name="Pepin K.H."/>
            <person name="Johnson M."/>
            <person name="Bhonagiri V."/>
            <person name="Zhang X."/>
            <person name="Suruliraj S."/>
            <person name="Warren W."/>
            <person name="Chinwalla A."/>
            <person name="Mardis E.R."/>
            <person name="Wilson R.K."/>
        </authorList>
    </citation>
    <scope>NUCLEOTIDE SEQUENCE [LARGE SCALE GENOMIC DNA]</scope>
    <source>
        <strain evidence="1 2">F0432</strain>
    </source>
</reference>
<proteinExistence type="predicted"/>
<evidence type="ECO:0000313" key="2">
    <source>
        <dbReference type="Proteomes" id="UP000004750"/>
    </source>
</evidence>
<dbReference type="HOGENOM" id="CLU_1173751_0_0_6"/>
<gene>
    <name evidence="1" type="ORF">HMPREF9080_02743</name>
</gene>
<evidence type="ECO:0000313" key="1">
    <source>
        <dbReference type="EMBL" id="EHM50692.1"/>
    </source>
</evidence>
<accession>G9ZIX6</accession>
<comment type="caution">
    <text evidence="1">The sequence shown here is derived from an EMBL/GenBank/DDBJ whole genome shotgun (WGS) entry which is preliminary data.</text>
</comment>